<feature type="signal peptide" evidence="4">
    <location>
        <begin position="1"/>
        <end position="25"/>
    </location>
</feature>
<dbReference type="AlphaFoldDB" id="A0A1H0ZTK2"/>
<organism evidence="6 7">
    <name type="scientific">Crystallibacter crystallopoietes</name>
    <dbReference type="NCBI Taxonomy" id="37928"/>
    <lineage>
        <taxon>Bacteria</taxon>
        <taxon>Bacillati</taxon>
        <taxon>Actinomycetota</taxon>
        <taxon>Actinomycetes</taxon>
        <taxon>Micrococcales</taxon>
        <taxon>Micrococcaceae</taxon>
        <taxon>Crystallibacter</taxon>
    </lineage>
</organism>
<evidence type="ECO:0000256" key="3">
    <source>
        <dbReference type="SAM" id="MobiDB-lite"/>
    </source>
</evidence>
<dbReference type="EMBL" id="FNKH01000002">
    <property type="protein sequence ID" value="SDQ30764.1"/>
    <property type="molecule type" value="Genomic_DNA"/>
</dbReference>
<evidence type="ECO:0000256" key="2">
    <source>
        <dbReference type="ARBA" id="ARBA00022729"/>
    </source>
</evidence>
<dbReference type="OrthoDB" id="9773673at2"/>
<dbReference type="RefSeq" id="WP_074699136.1">
    <property type="nucleotide sequence ID" value="NZ_CP018863.1"/>
</dbReference>
<dbReference type="SUPFAM" id="SSF53822">
    <property type="entry name" value="Periplasmic binding protein-like I"/>
    <property type="match status" value="1"/>
</dbReference>
<feature type="region of interest" description="Disordered" evidence="3">
    <location>
        <begin position="340"/>
        <end position="362"/>
    </location>
</feature>
<dbReference type="STRING" id="37928.SAMN04489742_0557"/>
<dbReference type="PANTHER" id="PTHR30036:SF1">
    <property type="entry name" value="D-XYLOSE-BINDING PERIPLASMIC PROTEIN"/>
    <property type="match status" value="1"/>
</dbReference>
<sequence length="362" mass="37423">MRKLTKAGPASVVLTALLLTSCNQSDTGGSTGDGPEAAGAGGFETGSNIGILLSGDDAENLQQAFETAISEANFEPNIQVAADAQEQQQQLTTMIESSPEVLIIDPADPAQVASGLEAVGELGIPVVSYETLITGTPNVGYFVAYDHSKSGELQAQALLAGLAERGGGPHNIEIFAGPAEQPGSQAFFDGAMGVLQPKIDDGTISIPSGQQAFDQVAAQDSTSEATASRVETLLADSYASEDLHGVLAATDAQAQAVLSAVEGSGKDMPVVTGTGSEPAAVESMMSNEQYATTYEDDQELVLQATAIIKALAQDDDPTATDTETYDNGEKVVPAYLLEPESVTQENAPDVYADHPELSQLVK</sequence>
<name>A0A1H0ZTK2_9MICC</name>
<dbReference type="PROSITE" id="PS51257">
    <property type="entry name" value="PROKAR_LIPOPROTEIN"/>
    <property type="match status" value="1"/>
</dbReference>
<evidence type="ECO:0000313" key="6">
    <source>
        <dbReference type="EMBL" id="SDQ30764.1"/>
    </source>
</evidence>
<reference evidence="6 7" key="1">
    <citation type="submission" date="2016-10" db="EMBL/GenBank/DDBJ databases">
        <authorList>
            <person name="de Groot N.N."/>
        </authorList>
    </citation>
    <scope>NUCLEOTIDE SEQUENCE [LARGE SCALE GENOMIC DNA]</scope>
    <source>
        <strain evidence="6 7">DSM 20117</strain>
    </source>
</reference>
<feature type="chain" id="PRO_5039449636" evidence="4">
    <location>
        <begin position="26"/>
        <end position="362"/>
    </location>
</feature>
<proteinExistence type="predicted"/>
<evidence type="ECO:0000259" key="5">
    <source>
        <dbReference type="Pfam" id="PF13407"/>
    </source>
</evidence>
<comment type="subcellular location">
    <subcellularLocation>
        <location evidence="1">Cell envelope</location>
    </subcellularLocation>
</comment>
<feature type="domain" description="Periplasmic binding protein" evidence="5">
    <location>
        <begin position="60"/>
        <end position="313"/>
    </location>
</feature>
<protein>
    <submittedName>
        <fullName evidence="6">Monosaccharide ABC transporter substrate-binding protein, CUT2 family</fullName>
    </submittedName>
</protein>
<dbReference type="CDD" id="cd19994">
    <property type="entry name" value="PBP1_ChvE"/>
    <property type="match status" value="1"/>
</dbReference>
<dbReference type="GO" id="GO:0030246">
    <property type="term" value="F:carbohydrate binding"/>
    <property type="evidence" value="ECO:0007669"/>
    <property type="project" value="TreeGrafter"/>
</dbReference>
<dbReference type="PANTHER" id="PTHR30036">
    <property type="entry name" value="D-XYLOSE-BINDING PERIPLASMIC PROTEIN"/>
    <property type="match status" value="1"/>
</dbReference>
<dbReference type="InterPro" id="IPR025997">
    <property type="entry name" value="SBP_2_dom"/>
</dbReference>
<evidence type="ECO:0000256" key="4">
    <source>
        <dbReference type="SAM" id="SignalP"/>
    </source>
</evidence>
<accession>A0A1H0ZTK2</accession>
<evidence type="ECO:0000313" key="7">
    <source>
        <dbReference type="Proteomes" id="UP000181917"/>
    </source>
</evidence>
<dbReference type="Pfam" id="PF13407">
    <property type="entry name" value="Peripla_BP_4"/>
    <property type="match status" value="1"/>
</dbReference>
<dbReference type="GO" id="GO:0030288">
    <property type="term" value="C:outer membrane-bounded periplasmic space"/>
    <property type="evidence" value="ECO:0007669"/>
    <property type="project" value="TreeGrafter"/>
</dbReference>
<dbReference type="Proteomes" id="UP000181917">
    <property type="component" value="Unassembled WGS sequence"/>
</dbReference>
<dbReference type="InterPro" id="IPR050555">
    <property type="entry name" value="Bact_Solute-Bind_Prot2"/>
</dbReference>
<dbReference type="Gene3D" id="3.40.50.2300">
    <property type="match status" value="2"/>
</dbReference>
<gene>
    <name evidence="6" type="ORF">SAMN04489742_0557</name>
</gene>
<keyword evidence="7" id="KW-1185">Reference proteome</keyword>
<dbReference type="KEGG" id="acry:AC20117_14510"/>
<dbReference type="InterPro" id="IPR028082">
    <property type="entry name" value="Peripla_BP_I"/>
</dbReference>
<evidence type="ECO:0000256" key="1">
    <source>
        <dbReference type="ARBA" id="ARBA00004196"/>
    </source>
</evidence>
<keyword evidence="2 4" id="KW-0732">Signal</keyword>